<gene>
    <name evidence="2" type="ORF">MNB_SV-3-1572</name>
</gene>
<dbReference type="SUPFAM" id="SSF143120">
    <property type="entry name" value="YefM-like"/>
    <property type="match status" value="1"/>
</dbReference>
<accession>A0A1W1C9L7</accession>
<sequence>MVNYTENELFSITDFTKKISSLLKDVKNNTIEKIGVLKNNRLEAVVLSTAEYARLKQIEDESKSKQWTYWKEEELENFGKIAIGLSKNDYDDADEDYSTW</sequence>
<name>A0A1W1C9L7_9ZZZZ</name>
<dbReference type="InterPro" id="IPR036165">
    <property type="entry name" value="YefM-like_sf"/>
</dbReference>
<dbReference type="AlphaFoldDB" id="A0A1W1C9L7"/>
<evidence type="ECO:0008006" key="3">
    <source>
        <dbReference type="Google" id="ProtNLM"/>
    </source>
</evidence>
<evidence type="ECO:0000256" key="1">
    <source>
        <dbReference type="ARBA" id="ARBA00009981"/>
    </source>
</evidence>
<organism evidence="2">
    <name type="scientific">hydrothermal vent metagenome</name>
    <dbReference type="NCBI Taxonomy" id="652676"/>
    <lineage>
        <taxon>unclassified sequences</taxon>
        <taxon>metagenomes</taxon>
        <taxon>ecological metagenomes</taxon>
    </lineage>
</organism>
<dbReference type="EMBL" id="FPHI01000023">
    <property type="protein sequence ID" value="SFV62422.1"/>
    <property type="molecule type" value="Genomic_DNA"/>
</dbReference>
<reference evidence="2" key="1">
    <citation type="submission" date="2016-10" db="EMBL/GenBank/DDBJ databases">
        <authorList>
            <person name="de Groot N.N."/>
        </authorList>
    </citation>
    <scope>NUCLEOTIDE SEQUENCE</scope>
</reference>
<protein>
    <recommendedName>
        <fullName evidence="3">Antitoxin</fullName>
    </recommendedName>
</protein>
<evidence type="ECO:0000313" key="2">
    <source>
        <dbReference type="EMBL" id="SFV62422.1"/>
    </source>
</evidence>
<comment type="similarity">
    <text evidence="1">Belongs to the phD/YefM antitoxin family.</text>
</comment>
<proteinExistence type="inferred from homology"/>